<dbReference type="InterPro" id="IPR006233">
    <property type="entry name" value="Cys_b_lyase_bac"/>
</dbReference>
<comment type="caution">
    <text evidence="10">The sequence shown here is derived from an EMBL/GenBank/DDBJ whole genome shotgun (WGS) entry which is preliminary data.</text>
</comment>
<evidence type="ECO:0000256" key="9">
    <source>
        <dbReference type="RuleBase" id="RU362118"/>
    </source>
</evidence>
<evidence type="ECO:0000313" key="11">
    <source>
        <dbReference type="Proteomes" id="UP000216991"/>
    </source>
</evidence>
<dbReference type="Gene3D" id="3.90.1150.10">
    <property type="entry name" value="Aspartate Aminotransferase, domain 1"/>
    <property type="match status" value="1"/>
</dbReference>
<feature type="modified residue" description="N6-(pyridoxal phosphate)lysine" evidence="8">
    <location>
        <position position="197"/>
    </location>
</feature>
<evidence type="ECO:0000256" key="8">
    <source>
        <dbReference type="PIRSR" id="PIRSR001434-2"/>
    </source>
</evidence>
<dbReference type="PANTHER" id="PTHR43500:SF1">
    <property type="entry name" value="CYSTATHIONINE BETA-LYASE-RELATED"/>
    <property type="match status" value="1"/>
</dbReference>
<evidence type="ECO:0000256" key="2">
    <source>
        <dbReference type="ARBA" id="ARBA00009077"/>
    </source>
</evidence>
<dbReference type="GO" id="GO:0019450">
    <property type="term" value="P:L-cysteine catabolic process to pyruvate"/>
    <property type="evidence" value="ECO:0007669"/>
    <property type="project" value="TreeGrafter"/>
</dbReference>
<proteinExistence type="inferred from homology"/>
<protein>
    <submittedName>
        <fullName evidence="10">Cystathionine beta-lyase</fullName>
    </submittedName>
</protein>
<dbReference type="OrthoDB" id="9790858at2"/>
<gene>
    <name evidence="10" type="primary">metC</name>
    <name evidence="10" type="ORF">CHU93_15715</name>
</gene>
<reference evidence="10 11" key="1">
    <citation type="submission" date="2017-07" db="EMBL/GenBank/DDBJ databases">
        <title>Sandarakinorhabdus cyanobacteriorum sp. nov., a novel bacterium isolated from cyanobacterial aggregates in a eutrophic lake.</title>
        <authorList>
            <person name="Cai H."/>
        </authorList>
    </citation>
    <scope>NUCLEOTIDE SEQUENCE [LARGE SCALE GENOMIC DNA]</scope>
    <source>
        <strain evidence="10 11">TH057</strain>
    </source>
</reference>
<comment type="catalytic activity">
    <reaction evidence="6">
        <text>L,L-cystathionine + H2O = L-homocysteine + pyruvate + NH4(+)</text>
        <dbReference type="Rhea" id="RHEA:13965"/>
        <dbReference type="ChEBI" id="CHEBI:15361"/>
        <dbReference type="ChEBI" id="CHEBI:15377"/>
        <dbReference type="ChEBI" id="CHEBI:28938"/>
        <dbReference type="ChEBI" id="CHEBI:58161"/>
        <dbReference type="ChEBI" id="CHEBI:58199"/>
    </reaction>
</comment>
<evidence type="ECO:0000256" key="7">
    <source>
        <dbReference type="ARBA" id="ARBA00047625"/>
    </source>
</evidence>
<dbReference type="PANTHER" id="PTHR43500">
    <property type="entry name" value="CYSTATHIONINE BETA-LYASE-RELATED"/>
    <property type="match status" value="1"/>
</dbReference>
<dbReference type="InterPro" id="IPR015421">
    <property type="entry name" value="PyrdxlP-dep_Trfase_major"/>
</dbReference>
<dbReference type="InterPro" id="IPR054542">
    <property type="entry name" value="Cys_met_metab_PP"/>
</dbReference>
<dbReference type="SUPFAM" id="SSF53383">
    <property type="entry name" value="PLP-dependent transferases"/>
    <property type="match status" value="1"/>
</dbReference>
<accession>A0A255Y558</accession>
<dbReference type="PIRSF" id="PIRSF001434">
    <property type="entry name" value="CGS"/>
    <property type="match status" value="1"/>
</dbReference>
<comment type="similarity">
    <text evidence="2 9">Belongs to the trans-sulfuration enzymes family.</text>
</comment>
<dbReference type="EMBL" id="NOXT01000125">
    <property type="protein sequence ID" value="OYQ24392.1"/>
    <property type="molecule type" value="Genomic_DNA"/>
</dbReference>
<keyword evidence="11" id="KW-1185">Reference proteome</keyword>
<comment type="pathway">
    <text evidence="5">Amino-acid biosynthesis; L-methionine biosynthesis via de novo pathway; L-homocysteine from L-cystathionine: step 1/1.</text>
</comment>
<evidence type="ECO:0000256" key="4">
    <source>
        <dbReference type="ARBA" id="ARBA00023239"/>
    </source>
</evidence>
<dbReference type="InterPro" id="IPR015424">
    <property type="entry name" value="PyrdxlP-dep_Trfase"/>
</dbReference>
<comment type="cofactor">
    <cofactor evidence="1 9">
        <name>pyridoxal 5'-phosphate</name>
        <dbReference type="ChEBI" id="CHEBI:597326"/>
    </cofactor>
</comment>
<organism evidence="10 11">
    <name type="scientific">Sandarakinorhabdus cyanobacteriorum</name>
    <dbReference type="NCBI Taxonomy" id="1981098"/>
    <lineage>
        <taxon>Bacteria</taxon>
        <taxon>Pseudomonadati</taxon>
        <taxon>Pseudomonadota</taxon>
        <taxon>Alphaproteobacteria</taxon>
        <taxon>Sphingomonadales</taxon>
        <taxon>Sphingosinicellaceae</taxon>
        <taxon>Sandarakinorhabdus</taxon>
    </lineage>
</organism>
<dbReference type="GO" id="GO:0019346">
    <property type="term" value="P:transsulfuration"/>
    <property type="evidence" value="ECO:0007669"/>
    <property type="project" value="InterPro"/>
</dbReference>
<keyword evidence="3 8" id="KW-0663">Pyridoxal phosphate</keyword>
<evidence type="ECO:0000313" key="10">
    <source>
        <dbReference type="EMBL" id="OYQ24392.1"/>
    </source>
</evidence>
<dbReference type="PROSITE" id="PS00868">
    <property type="entry name" value="CYS_MET_METAB_PP"/>
    <property type="match status" value="1"/>
</dbReference>
<name>A0A255Y558_9SPHN</name>
<dbReference type="Proteomes" id="UP000216991">
    <property type="component" value="Unassembled WGS sequence"/>
</dbReference>
<evidence type="ECO:0000256" key="3">
    <source>
        <dbReference type="ARBA" id="ARBA00022898"/>
    </source>
</evidence>
<dbReference type="NCBIfam" id="TIGR01324">
    <property type="entry name" value="cysta_beta_ly_B"/>
    <property type="match status" value="1"/>
</dbReference>
<dbReference type="InterPro" id="IPR015422">
    <property type="entry name" value="PyrdxlP-dep_Trfase_small"/>
</dbReference>
<dbReference type="Gene3D" id="3.40.640.10">
    <property type="entry name" value="Type I PLP-dependent aspartate aminotransferase-like (Major domain)"/>
    <property type="match status" value="1"/>
</dbReference>
<keyword evidence="4 10" id="KW-0456">Lyase</keyword>
<dbReference type="Pfam" id="PF01053">
    <property type="entry name" value="Cys_Met_Meta_PP"/>
    <property type="match status" value="1"/>
</dbReference>
<evidence type="ECO:0000256" key="1">
    <source>
        <dbReference type="ARBA" id="ARBA00001933"/>
    </source>
</evidence>
<dbReference type="InterPro" id="IPR000277">
    <property type="entry name" value="Cys/Met-Metab_PyrdxlP-dep_enz"/>
</dbReference>
<dbReference type="AlphaFoldDB" id="A0A255Y558"/>
<evidence type="ECO:0000256" key="6">
    <source>
        <dbReference type="ARBA" id="ARBA00047517"/>
    </source>
</evidence>
<evidence type="ECO:0000256" key="5">
    <source>
        <dbReference type="ARBA" id="ARBA00046315"/>
    </source>
</evidence>
<sequence length="382" mass="40899">MAQAGRDHAVDMVNVPVARASTILFENLADLDRAIRDPDAGLYYGRRGTQSHWALEDALTGLEPGAAGTKLFPSGVAAITTSLLACLKAGDELLITDSAYEPSRTFADHLLSPLGITTRYFDPRCGAGIAEIVSEQTRAILLESPGSLSFEVQDLPAITQVAGARGITTLIDNTWATPLRLQPLSLGVDISIQALTKYVGGHSDVMMGSATANAALWPRLKAATYRLGHFVSADDCTLALRGLRTLALRLERHEASALAVARWLEGHPAVDRVWHPALPSHPDHALFKRDFSGATGLFAMVLKQGSRPHTAALIDGLQHFGIGFSWGGYESLVLPVELDRIRTATTTPLPGPIVRLSIGLEDPADLIADLDAGLSRYMAQFA</sequence>
<dbReference type="GO" id="GO:0047804">
    <property type="term" value="F:cysteine-S-conjugate beta-lyase activity"/>
    <property type="evidence" value="ECO:0007669"/>
    <property type="project" value="UniProtKB-EC"/>
</dbReference>
<dbReference type="GO" id="GO:0030170">
    <property type="term" value="F:pyridoxal phosphate binding"/>
    <property type="evidence" value="ECO:0007669"/>
    <property type="project" value="InterPro"/>
</dbReference>
<comment type="catalytic activity">
    <reaction evidence="7">
        <text>an S-substituted L-cysteine + H2O = a thiol + pyruvate + NH4(+)</text>
        <dbReference type="Rhea" id="RHEA:18121"/>
        <dbReference type="ChEBI" id="CHEBI:15361"/>
        <dbReference type="ChEBI" id="CHEBI:15377"/>
        <dbReference type="ChEBI" id="CHEBI:28938"/>
        <dbReference type="ChEBI" id="CHEBI:29256"/>
        <dbReference type="ChEBI" id="CHEBI:58717"/>
        <dbReference type="EC" id="4.4.1.13"/>
    </reaction>
</comment>